<dbReference type="InterPro" id="IPR036188">
    <property type="entry name" value="FAD/NAD-bd_sf"/>
</dbReference>
<dbReference type="InterPro" id="IPR051209">
    <property type="entry name" value="FAD-bind_Monooxygenase_sf"/>
</dbReference>
<comment type="caution">
    <text evidence="2">The sequence shown here is derived from an EMBL/GenBank/DDBJ whole genome shotgun (WGS) entry which is preliminary data.</text>
</comment>
<dbReference type="EMBL" id="JAMTCG010000006">
    <property type="protein sequence ID" value="MCP2162317.1"/>
    <property type="molecule type" value="Genomic_DNA"/>
</dbReference>
<dbReference type="Gene3D" id="3.50.50.60">
    <property type="entry name" value="FAD/NAD(P)-binding domain"/>
    <property type="match status" value="2"/>
</dbReference>
<dbReference type="Pfam" id="PF13738">
    <property type="entry name" value="Pyr_redox_3"/>
    <property type="match status" value="1"/>
</dbReference>
<evidence type="ECO:0000256" key="1">
    <source>
        <dbReference type="SAM" id="MobiDB-lite"/>
    </source>
</evidence>
<dbReference type="PANTHER" id="PTHR42877">
    <property type="entry name" value="L-ORNITHINE N(5)-MONOOXYGENASE-RELATED"/>
    <property type="match status" value="1"/>
</dbReference>
<organism evidence="2 3">
    <name type="scientific">Williamsia serinedens</name>
    <dbReference type="NCBI Taxonomy" id="391736"/>
    <lineage>
        <taxon>Bacteria</taxon>
        <taxon>Bacillati</taxon>
        <taxon>Actinomycetota</taxon>
        <taxon>Actinomycetes</taxon>
        <taxon>Mycobacteriales</taxon>
        <taxon>Nocardiaceae</taxon>
        <taxon>Williamsia</taxon>
    </lineage>
</organism>
<keyword evidence="3" id="KW-1185">Reference proteome</keyword>
<sequence>MRVGNAGVSDTLPSGRANRERSMREHTVVIVGSGFGGQCAAMRLLDRGIDDFVILERRDFVGGTWTQNTYPGAAVDVPSPLYSIAGEPYPWDRLFAKQHQLADYTRDVVARHGLDRHIVLGAEVTGIEWEDDAWTVRTSAGDFRGQFVVNASGPLSTPVVPDFPGRDTFAGPAFHTNDWDHDVDLAGKRVAIVGSGASAAQVIPAIVDDVEHLHVFQRTPHWVLRRHDVSFGPRLARFLARPWVNNILRSAIYWNLETRIIGFKYSRQAIHLVYETAAKRLLRRTIRDPELRAKLTPDYTLGCKRVILSSTLYPALARDSVTLHDKTDGIAEVTPTGIVTTQGEHVDVDVIVWSTGYDFADGLVSYPVKGVDGRMLADAWSPFPRAYLGTTIPSFPNLFVVTGPNTGIGHTSAIFLIEAQMDYIMTAIDEVRSRRARTIDVTEDAERRYTEMIHREMKGTVWEAGGCNSWYKSADGHVVVTYPGFSFTFRRLARDFRPEDHRVA</sequence>
<proteinExistence type="predicted"/>
<name>A0ABT1H4Z8_9NOCA</name>
<gene>
    <name evidence="2" type="ORF">LX12_003521</name>
</gene>
<evidence type="ECO:0000313" key="3">
    <source>
        <dbReference type="Proteomes" id="UP001205740"/>
    </source>
</evidence>
<accession>A0ABT1H4Z8</accession>
<evidence type="ECO:0000313" key="2">
    <source>
        <dbReference type="EMBL" id="MCP2162317.1"/>
    </source>
</evidence>
<feature type="region of interest" description="Disordered" evidence="1">
    <location>
        <begin position="1"/>
        <end position="20"/>
    </location>
</feature>
<protein>
    <submittedName>
        <fullName evidence="2">Flavoprotein CzcO associated with the cation diffusion facilitator CzcD</fullName>
    </submittedName>
</protein>
<dbReference type="PANTHER" id="PTHR42877:SF4">
    <property type="entry name" value="FAD_NAD(P)-BINDING DOMAIN-CONTAINING PROTEIN-RELATED"/>
    <property type="match status" value="1"/>
</dbReference>
<dbReference type="SUPFAM" id="SSF51905">
    <property type="entry name" value="FAD/NAD(P)-binding domain"/>
    <property type="match status" value="2"/>
</dbReference>
<dbReference type="Proteomes" id="UP001205740">
    <property type="component" value="Unassembled WGS sequence"/>
</dbReference>
<reference evidence="2 3" key="1">
    <citation type="submission" date="2022-06" db="EMBL/GenBank/DDBJ databases">
        <title>Genomic Encyclopedia of Archaeal and Bacterial Type Strains, Phase II (KMG-II): from individual species to whole genera.</title>
        <authorList>
            <person name="Goeker M."/>
        </authorList>
    </citation>
    <scope>NUCLEOTIDE SEQUENCE [LARGE SCALE GENOMIC DNA]</scope>
    <source>
        <strain evidence="2 3">DSM 45037</strain>
    </source>
</reference>